<evidence type="ECO:0000256" key="2">
    <source>
        <dbReference type="ARBA" id="ARBA00022630"/>
    </source>
</evidence>
<evidence type="ECO:0000259" key="7">
    <source>
        <dbReference type="Pfam" id="PF00724"/>
    </source>
</evidence>
<keyword evidence="9" id="KW-1185">Reference proteome</keyword>
<keyword evidence="6" id="KW-1133">Transmembrane helix</keyword>
<sequence length="576" mass="63224">MSHSARDVLEDNGPAGVCDILSPVQFPSGRSLKNRLVKVALYEHFATLFGGPPNAAHYELYQRWSEGDWGMVITGNVQVERDHLSLGRDMIVPGVLISEGIAPFKKLASVIHGEGFRSLDPSSEHRRRPMAILQLSHSGRQSANVLGGRWPFVRPLAPSPLPLGRSPTSRLGPRSSLSVLFSDFIHALAFQVPRAMSTRHIDGTIEAFVRGAQLAARSGFDGVELHAAHGYLIAQFISPKSNNRTDEYSVTDHPLRFLHRIVTGIRSCDDMPQDFILGVKLNASDYVSRPQDDKLSAQGEPPTADEERALSHVNEIASWRMVDFIEVSGGDYENADFLSTRSSQRQALFANFSRRALQVLSADSPSENSQHRSDVGTHGEDTSKISSRCSPLVLLTGGFRSVPLLASALRQQHAHLLGAGRLSILCPDLPLRLRQALSNPEDDLAQAILTESFPEPNLVLGRSPLHGSWGRTLRYKLESTLVSAVLALWALLPVELPKLVGAGTNMAWYVVMMRRTAAGQEVDYSVSGVGAVIRMWLWVAPTSDGESWVQRIWDSWIVMGLIGVTIGFVLGSYLQI</sequence>
<dbReference type="STRING" id="914234.M2QU92"/>
<keyword evidence="4" id="KW-0560">Oxidoreductase</keyword>
<dbReference type="PANTHER" id="PTHR43656:SF2">
    <property type="entry name" value="BINDING OXIDOREDUCTASE, PUTATIVE (AFU_ORTHOLOGUE AFUA_2G08260)-RELATED"/>
    <property type="match status" value="1"/>
</dbReference>
<evidence type="ECO:0000313" key="8">
    <source>
        <dbReference type="EMBL" id="EMD35650.1"/>
    </source>
</evidence>
<feature type="transmembrane region" description="Helical" evidence="6">
    <location>
        <begin position="552"/>
        <end position="574"/>
    </location>
</feature>
<evidence type="ECO:0000256" key="3">
    <source>
        <dbReference type="ARBA" id="ARBA00022643"/>
    </source>
</evidence>
<dbReference type="GO" id="GO:0010181">
    <property type="term" value="F:FMN binding"/>
    <property type="evidence" value="ECO:0007669"/>
    <property type="project" value="InterPro"/>
</dbReference>
<dbReference type="InterPro" id="IPR051799">
    <property type="entry name" value="NADH_flavin_oxidoreductase"/>
</dbReference>
<dbReference type="AlphaFoldDB" id="M2QU92"/>
<keyword evidence="6" id="KW-0812">Transmembrane</keyword>
<dbReference type="SUPFAM" id="SSF51395">
    <property type="entry name" value="FMN-linked oxidoreductases"/>
    <property type="match status" value="1"/>
</dbReference>
<dbReference type="PANTHER" id="PTHR43656">
    <property type="entry name" value="BINDING OXIDOREDUCTASE, PUTATIVE (AFU_ORTHOLOGUE AFUA_2G08260)-RELATED"/>
    <property type="match status" value="1"/>
</dbReference>
<organism evidence="8 9">
    <name type="scientific">Ceriporiopsis subvermispora (strain B)</name>
    <name type="common">White-rot fungus</name>
    <name type="synonym">Gelatoporia subvermispora</name>
    <dbReference type="NCBI Taxonomy" id="914234"/>
    <lineage>
        <taxon>Eukaryota</taxon>
        <taxon>Fungi</taxon>
        <taxon>Dikarya</taxon>
        <taxon>Basidiomycota</taxon>
        <taxon>Agaricomycotina</taxon>
        <taxon>Agaricomycetes</taxon>
        <taxon>Polyporales</taxon>
        <taxon>Gelatoporiaceae</taxon>
        <taxon>Gelatoporia</taxon>
    </lineage>
</organism>
<feature type="domain" description="NADH:flavin oxidoreductase/NADH oxidase N-terminal" evidence="7">
    <location>
        <begin position="21"/>
        <end position="288"/>
    </location>
</feature>
<dbReference type="InterPro" id="IPR001155">
    <property type="entry name" value="OxRdtase_FMN_N"/>
</dbReference>
<feature type="transmembrane region" description="Helical" evidence="6">
    <location>
        <begin position="522"/>
        <end position="540"/>
    </location>
</feature>
<reference evidence="8 9" key="1">
    <citation type="journal article" date="2012" name="Proc. Natl. Acad. Sci. U.S.A.">
        <title>Comparative genomics of Ceriporiopsis subvermispora and Phanerochaete chrysosporium provide insight into selective ligninolysis.</title>
        <authorList>
            <person name="Fernandez-Fueyo E."/>
            <person name="Ruiz-Duenas F.J."/>
            <person name="Ferreira P."/>
            <person name="Floudas D."/>
            <person name="Hibbett D.S."/>
            <person name="Canessa P."/>
            <person name="Larrondo L.F."/>
            <person name="James T.Y."/>
            <person name="Seelenfreund D."/>
            <person name="Lobos S."/>
            <person name="Polanco R."/>
            <person name="Tello M."/>
            <person name="Honda Y."/>
            <person name="Watanabe T."/>
            <person name="Watanabe T."/>
            <person name="Ryu J.S."/>
            <person name="Kubicek C.P."/>
            <person name="Schmoll M."/>
            <person name="Gaskell J."/>
            <person name="Hammel K.E."/>
            <person name="St John F.J."/>
            <person name="Vanden Wymelenberg A."/>
            <person name="Sabat G."/>
            <person name="Splinter BonDurant S."/>
            <person name="Syed K."/>
            <person name="Yadav J.S."/>
            <person name="Doddapaneni H."/>
            <person name="Subramanian V."/>
            <person name="Lavin J.L."/>
            <person name="Oguiza J.A."/>
            <person name="Perez G."/>
            <person name="Pisabarro A.G."/>
            <person name="Ramirez L."/>
            <person name="Santoyo F."/>
            <person name="Master E."/>
            <person name="Coutinho P.M."/>
            <person name="Henrissat B."/>
            <person name="Lombard V."/>
            <person name="Magnuson J.K."/>
            <person name="Kuees U."/>
            <person name="Hori C."/>
            <person name="Igarashi K."/>
            <person name="Samejima M."/>
            <person name="Held B.W."/>
            <person name="Barry K.W."/>
            <person name="LaButti K.M."/>
            <person name="Lapidus A."/>
            <person name="Lindquist E.A."/>
            <person name="Lucas S.M."/>
            <person name="Riley R."/>
            <person name="Salamov A.A."/>
            <person name="Hoffmeister D."/>
            <person name="Schwenk D."/>
            <person name="Hadar Y."/>
            <person name="Yarden O."/>
            <person name="de Vries R.P."/>
            <person name="Wiebenga A."/>
            <person name="Stenlid J."/>
            <person name="Eastwood D."/>
            <person name="Grigoriev I.V."/>
            <person name="Berka R.M."/>
            <person name="Blanchette R.A."/>
            <person name="Kersten P."/>
            <person name="Martinez A.T."/>
            <person name="Vicuna R."/>
            <person name="Cullen D."/>
        </authorList>
    </citation>
    <scope>NUCLEOTIDE SEQUENCE [LARGE SCALE GENOMIC DNA]</scope>
    <source>
        <strain evidence="8 9">B</strain>
    </source>
</reference>
<evidence type="ECO:0000256" key="6">
    <source>
        <dbReference type="SAM" id="Phobius"/>
    </source>
</evidence>
<evidence type="ECO:0000256" key="1">
    <source>
        <dbReference type="ARBA" id="ARBA00005979"/>
    </source>
</evidence>
<dbReference type="Gene3D" id="3.20.20.70">
    <property type="entry name" value="Aldolase class I"/>
    <property type="match status" value="1"/>
</dbReference>
<dbReference type="EMBL" id="KB445800">
    <property type="protein sequence ID" value="EMD35650.1"/>
    <property type="molecule type" value="Genomic_DNA"/>
</dbReference>
<evidence type="ECO:0000256" key="5">
    <source>
        <dbReference type="SAM" id="MobiDB-lite"/>
    </source>
</evidence>
<keyword evidence="6" id="KW-0472">Membrane</keyword>
<dbReference type="Pfam" id="PF00724">
    <property type="entry name" value="Oxidored_FMN"/>
    <property type="match status" value="1"/>
</dbReference>
<dbReference type="GO" id="GO:0016491">
    <property type="term" value="F:oxidoreductase activity"/>
    <property type="evidence" value="ECO:0007669"/>
    <property type="project" value="UniProtKB-KW"/>
</dbReference>
<feature type="transmembrane region" description="Helical" evidence="6">
    <location>
        <begin position="481"/>
        <end position="501"/>
    </location>
</feature>
<accession>M2QU92</accession>
<dbReference type="HOGENOM" id="CLU_012153_6_2_1"/>
<protein>
    <recommendedName>
        <fullName evidence="7">NADH:flavin oxidoreductase/NADH oxidase N-terminal domain-containing protein</fullName>
    </recommendedName>
</protein>
<dbReference type="Proteomes" id="UP000016930">
    <property type="component" value="Unassembled WGS sequence"/>
</dbReference>
<dbReference type="OrthoDB" id="1663137at2759"/>
<proteinExistence type="inferred from homology"/>
<comment type="similarity">
    <text evidence="1">Belongs to the NADH:flavin oxidoreductase/NADH oxidase family.</text>
</comment>
<gene>
    <name evidence="8" type="ORF">CERSUDRAFT_157537</name>
</gene>
<name>M2QU92_CERS8</name>
<evidence type="ECO:0000313" key="9">
    <source>
        <dbReference type="Proteomes" id="UP000016930"/>
    </source>
</evidence>
<feature type="region of interest" description="Disordered" evidence="5">
    <location>
        <begin position="361"/>
        <end position="384"/>
    </location>
</feature>
<keyword evidence="2" id="KW-0285">Flavoprotein</keyword>
<dbReference type="InterPro" id="IPR013785">
    <property type="entry name" value="Aldolase_TIM"/>
</dbReference>
<evidence type="ECO:0000256" key="4">
    <source>
        <dbReference type="ARBA" id="ARBA00023002"/>
    </source>
</evidence>
<feature type="compositionally biased region" description="Basic and acidic residues" evidence="5">
    <location>
        <begin position="369"/>
        <end position="383"/>
    </location>
</feature>
<keyword evidence="3" id="KW-0288">FMN</keyword>